<protein>
    <submittedName>
        <fullName evidence="2">Uncharacterized protein</fullName>
    </submittedName>
</protein>
<keyword evidence="1" id="KW-0472">Membrane</keyword>
<comment type="caution">
    <text evidence="2">The sequence shown here is derived from an EMBL/GenBank/DDBJ whole genome shotgun (WGS) entry which is preliminary data.</text>
</comment>
<proteinExistence type="predicted"/>
<evidence type="ECO:0000313" key="3">
    <source>
        <dbReference type="Proteomes" id="UP001646141"/>
    </source>
</evidence>
<dbReference type="Proteomes" id="UP001646141">
    <property type="component" value="Unassembled WGS sequence"/>
</dbReference>
<feature type="transmembrane region" description="Helical" evidence="1">
    <location>
        <begin position="36"/>
        <end position="55"/>
    </location>
</feature>
<accession>A0ABS1SMC1</accession>
<dbReference type="EMBL" id="QYAD01000001">
    <property type="protein sequence ID" value="MBL3689228.1"/>
    <property type="molecule type" value="Genomic_DNA"/>
</dbReference>
<keyword evidence="3" id="KW-1185">Reference proteome</keyword>
<keyword evidence="1" id="KW-1133">Transmembrane helix</keyword>
<name>A0ABS1SMC1_9MICO</name>
<keyword evidence="1" id="KW-0812">Transmembrane</keyword>
<gene>
    <name evidence="2" type="ORF">D3226_04540</name>
</gene>
<evidence type="ECO:0000313" key="2">
    <source>
        <dbReference type="EMBL" id="MBL3689228.1"/>
    </source>
</evidence>
<organism evidence="2 3">
    <name type="scientific">Leucobacter chromiireducens subsp. chromiireducens</name>
    <dbReference type="NCBI Taxonomy" id="660067"/>
    <lineage>
        <taxon>Bacteria</taxon>
        <taxon>Bacillati</taxon>
        <taxon>Actinomycetota</taxon>
        <taxon>Actinomycetes</taxon>
        <taxon>Micrococcales</taxon>
        <taxon>Microbacteriaceae</taxon>
        <taxon>Leucobacter</taxon>
    </lineage>
</organism>
<reference evidence="2 3" key="1">
    <citation type="submission" date="2018-09" db="EMBL/GenBank/DDBJ databases">
        <title>Comparative genomics of Leucobacter spp.</title>
        <authorList>
            <person name="Reis A.C."/>
            <person name="Kolvenbach B.A."/>
            <person name="Corvini P.F.X."/>
            <person name="Nunes O.C."/>
        </authorList>
    </citation>
    <scope>NUCLEOTIDE SEQUENCE [LARGE SCALE GENOMIC DNA]</scope>
    <source>
        <strain evidence="2 3">L-1</strain>
    </source>
</reference>
<evidence type="ECO:0000256" key="1">
    <source>
        <dbReference type="SAM" id="Phobius"/>
    </source>
</evidence>
<sequence>MSLGKYLTNPGVLGAAVGAVSTARRTGGMPRDWRRFVVWGVWLATLALAIGSVAMQDKDREFDGK</sequence>
<dbReference type="RefSeq" id="WP_202381174.1">
    <property type="nucleotide sequence ID" value="NZ_BAAAMA010000004.1"/>
</dbReference>